<proteinExistence type="predicted"/>
<organism evidence="1 2">
    <name type="scientific">Micromonospora noduli</name>
    <dbReference type="NCBI Taxonomy" id="709876"/>
    <lineage>
        <taxon>Bacteria</taxon>
        <taxon>Bacillati</taxon>
        <taxon>Actinomycetota</taxon>
        <taxon>Actinomycetes</taxon>
        <taxon>Micromonosporales</taxon>
        <taxon>Micromonosporaceae</taxon>
        <taxon>Micromonospora</taxon>
    </lineage>
</organism>
<comment type="caution">
    <text evidence="1">The sequence shown here is derived from an EMBL/GenBank/DDBJ whole genome shotgun (WGS) entry which is preliminary data.</text>
</comment>
<dbReference type="AlphaFoldDB" id="A0A328N5D2"/>
<dbReference type="Proteomes" id="UP000248966">
    <property type="component" value="Unassembled WGS sequence"/>
</dbReference>
<reference evidence="1 2" key="1">
    <citation type="submission" date="2018-03" db="EMBL/GenBank/DDBJ databases">
        <title>Defining the species Micromonospora saelicesensis and Micromonospora noduli under the framework of genomics.</title>
        <authorList>
            <person name="Riesco R."/>
            <person name="Trujillo M.E."/>
        </authorList>
    </citation>
    <scope>NUCLEOTIDE SEQUENCE [LARGE SCALE GENOMIC DNA]</scope>
    <source>
        <strain evidence="1 2">LAH08</strain>
    </source>
</reference>
<sequence>MDRVGPSHYVERSTAKAGEVLELAEPVRATIRPEDLLA</sequence>
<protein>
    <submittedName>
        <fullName evidence="1">Uncharacterized protein</fullName>
    </submittedName>
</protein>
<name>A0A328N5D2_9ACTN</name>
<evidence type="ECO:0000313" key="2">
    <source>
        <dbReference type="Proteomes" id="UP000248966"/>
    </source>
</evidence>
<accession>A0A328N5D2</accession>
<gene>
    <name evidence="1" type="ORF">LAH08_02306</name>
</gene>
<evidence type="ECO:0000313" key="1">
    <source>
        <dbReference type="EMBL" id="RAO02795.1"/>
    </source>
</evidence>
<dbReference type="EMBL" id="PYAA01000012">
    <property type="protein sequence ID" value="RAO02795.1"/>
    <property type="molecule type" value="Genomic_DNA"/>
</dbReference>